<feature type="region of interest" description="Disordered" evidence="1">
    <location>
        <begin position="399"/>
        <end position="428"/>
    </location>
</feature>
<feature type="domain" description="Tc1-like transposase DDE" evidence="2">
    <location>
        <begin position="190"/>
        <end position="331"/>
    </location>
</feature>
<evidence type="ECO:0000256" key="1">
    <source>
        <dbReference type="SAM" id="MobiDB-lite"/>
    </source>
</evidence>
<dbReference type="InterPro" id="IPR038717">
    <property type="entry name" value="Tc1-like_DDE_dom"/>
</dbReference>
<protein>
    <submittedName>
        <fullName evidence="3">DDE_3 domain-containing protein</fullName>
    </submittedName>
</protein>
<sequence length="428" mass="49464">MGKKELKKYAATKIDILGRSKLVKRIHDMWAANDEVTVDGLLMWSQQNIKFEHGRTIFFHLLGGLGFVFKKKDHNTIVEERPDIVKRRKEFLKKKEELDTEGVLYAYFDETWAHEGMSSRRGWQHANSTMYKRARLVDVDSPMAGPRKGKEKGRRAIVLALLTEKGIVDGSERFNISGGPIQNQKEDYHHEMNAAYFEKYMEETIPLLVSMAAEEGRRVVIVCDNAPYHSRTIKKAPVSNTSRADVEQFLRDHNLAFQREMTRLQLLELSKDFVECNGGAESFKVYYFDTWAEGHGIEVLRLPQYHCFLSPIEFVWSQMKQHLRSKGSVDDSLQTVRQRGLNFLKGFTEEAASKLFRKTEKLECEIREMLWEKQHTVEDSSSPLLYELSDDGIWRPISYVEDDDEDDDDEPLTSDSDLSSFEIDDAGA</sequence>
<reference evidence="3" key="2">
    <citation type="submission" date="2022-06" db="UniProtKB">
        <authorList>
            <consortium name="EnsemblMetazoa"/>
        </authorList>
    </citation>
    <scope>IDENTIFICATION</scope>
    <source>
        <strain evidence="3">DF5081</strain>
    </source>
</reference>
<dbReference type="Proteomes" id="UP000005237">
    <property type="component" value="Unassembled WGS sequence"/>
</dbReference>
<organism evidence="3 4">
    <name type="scientific">Caenorhabditis japonica</name>
    <dbReference type="NCBI Taxonomy" id="281687"/>
    <lineage>
        <taxon>Eukaryota</taxon>
        <taxon>Metazoa</taxon>
        <taxon>Ecdysozoa</taxon>
        <taxon>Nematoda</taxon>
        <taxon>Chromadorea</taxon>
        <taxon>Rhabditida</taxon>
        <taxon>Rhabditina</taxon>
        <taxon>Rhabditomorpha</taxon>
        <taxon>Rhabditoidea</taxon>
        <taxon>Rhabditidae</taxon>
        <taxon>Peloderinae</taxon>
        <taxon>Caenorhabditis</taxon>
    </lineage>
</organism>
<dbReference type="AlphaFoldDB" id="A0A8R1I9U5"/>
<dbReference type="PANTHER" id="PTHR33939">
    <property type="entry name" value="PROTEIN CBG22215"/>
    <property type="match status" value="1"/>
</dbReference>
<evidence type="ECO:0000259" key="2">
    <source>
        <dbReference type="Pfam" id="PF13358"/>
    </source>
</evidence>
<evidence type="ECO:0000313" key="3">
    <source>
        <dbReference type="EnsemblMetazoa" id="CJA19005.1"/>
    </source>
</evidence>
<name>A0A8R1I9U5_CAEJA</name>
<dbReference type="Pfam" id="PF13358">
    <property type="entry name" value="DDE_3"/>
    <property type="match status" value="1"/>
</dbReference>
<accession>A0A8R1I9U5</accession>
<reference evidence="4" key="1">
    <citation type="submission" date="2010-08" db="EMBL/GenBank/DDBJ databases">
        <authorList>
            <consortium name="Caenorhabditis japonica Sequencing Consortium"/>
            <person name="Wilson R.K."/>
        </authorList>
    </citation>
    <scope>NUCLEOTIDE SEQUENCE [LARGE SCALE GENOMIC DNA]</scope>
    <source>
        <strain evidence="4">DF5081</strain>
    </source>
</reference>
<dbReference type="InterPro" id="IPR036397">
    <property type="entry name" value="RNaseH_sf"/>
</dbReference>
<dbReference type="EnsemblMetazoa" id="CJA19005.1">
    <property type="protein sequence ID" value="CJA19005.1"/>
    <property type="gene ID" value="WBGene00138207"/>
</dbReference>
<feature type="compositionally biased region" description="Acidic residues" evidence="1">
    <location>
        <begin position="400"/>
        <end position="412"/>
    </location>
</feature>
<dbReference type="PANTHER" id="PTHR33939:SF1">
    <property type="entry name" value="DUF4371 DOMAIN-CONTAINING PROTEIN"/>
    <property type="match status" value="1"/>
</dbReference>
<dbReference type="GO" id="GO:0003676">
    <property type="term" value="F:nucleic acid binding"/>
    <property type="evidence" value="ECO:0007669"/>
    <property type="project" value="InterPro"/>
</dbReference>
<keyword evidence="4" id="KW-1185">Reference proteome</keyword>
<evidence type="ECO:0000313" key="4">
    <source>
        <dbReference type="Proteomes" id="UP000005237"/>
    </source>
</evidence>
<proteinExistence type="predicted"/>
<dbReference type="Gene3D" id="3.30.420.10">
    <property type="entry name" value="Ribonuclease H-like superfamily/Ribonuclease H"/>
    <property type="match status" value="1"/>
</dbReference>